<dbReference type="Proteomes" id="UP001244341">
    <property type="component" value="Chromosome 5b"/>
</dbReference>
<name>A0ABY8U071_TETOB</name>
<evidence type="ECO:0000313" key="2">
    <source>
        <dbReference type="Proteomes" id="UP001244341"/>
    </source>
</evidence>
<sequence length="385" mass="42805">MREYAQMHAAVVNGLAKPRYLVSVAPQTGAADRLTGTVTQFYFALLSKRAFTAYNPDPGTIPRFAAACDYPLFNWTHPEALPDAVVDAFHTWNHVANDSAMHQTLPAPYNEDYLMLNWNNGTVKLLEWLHTTNLTTFPDDRPSLPYVVSSSNRGATWKMATNPYHRGDFWALGLRPEEAFMCGFFALCRPNAAVQALYYAPFWRPLLQPNVLSIGIQVRFGDKLMNNDGVYGTVSTSMLMDLAAPFFDCATQIETVLTVPGQKVIWYLLSDNGSFRRAAKDRYGEKMLTDTTLQAMHTDCKRNGNPTLCSESTMNVALQHSIGSMLAFSLADYHVISRKSGFGRLGAWLSGRWGNIHEIMWGEPSVCLPNKPAHPAVVSQHGSGV</sequence>
<organism evidence="1 2">
    <name type="scientific">Tetradesmus obliquus</name>
    <name type="common">Green alga</name>
    <name type="synonym">Acutodesmus obliquus</name>
    <dbReference type="NCBI Taxonomy" id="3088"/>
    <lineage>
        <taxon>Eukaryota</taxon>
        <taxon>Viridiplantae</taxon>
        <taxon>Chlorophyta</taxon>
        <taxon>core chlorophytes</taxon>
        <taxon>Chlorophyceae</taxon>
        <taxon>CS clade</taxon>
        <taxon>Sphaeropleales</taxon>
        <taxon>Scenedesmaceae</taxon>
        <taxon>Tetradesmus</taxon>
    </lineage>
</organism>
<dbReference type="EMBL" id="CP126212">
    <property type="protein sequence ID" value="WIA14637.1"/>
    <property type="molecule type" value="Genomic_DNA"/>
</dbReference>
<protein>
    <submittedName>
        <fullName evidence="1">Uncharacterized protein</fullName>
    </submittedName>
</protein>
<accession>A0ABY8U071</accession>
<dbReference type="Gene3D" id="3.40.50.11350">
    <property type="match status" value="1"/>
</dbReference>
<gene>
    <name evidence="1" type="ORF">OEZ85_003142</name>
</gene>
<keyword evidence="2" id="KW-1185">Reference proteome</keyword>
<proteinExistence type="predicted"/>
<reference evidence="1 2" key="1">
    <citation type="submission" date="2023-05" db="EMBL/GenBank/DDBJ databases">
        <title>A 100% complete, gapless, phased diploid assembly of the Scenedesmus obliquus UTEX 3031 genome.</title>
        <authorList>
            <person name="Biondi T.C."/>
            <person name="Hanschen E.R."/>
            <person name="Kwon T."/>
            <person name="Eng W."/>
            <person name="Kruse C.P.S."/>
            <person name="Koehler S.I."/>
            <person name="Kunde Y."/>
            <person name="Gleasner C.D."/>
            <person name="You Mak K.T."/>
            <person name="Polle J."/>
            <person name="Hovde B.T."/>
            <person name="Starkenburg S.R."/>
        </authorList>
    </citation>
    <scope>NUCLEOTIDE SEQUENCE [LARGE SCALE GENOMIC DNA]</scope>
    <source>
        <strain evidence="1 2">DOE0152z</strain>
    </source>
</reference>
<evidence type="ECO:0000313" key="1">
    <source>
        <dbReference type="EMBL" id="WIA14637.1"/>
    </source>
</evidence>